<keyword evidence="5" id="KW-1185">Reference proteome</keyword>
<evidence type="ECO:0000313" key="5">
    <source>
        <dbReference type="Proteomes" id="UP000245207"/>
    </source>
</evidence>
<proteinExistence type="predicted"/>
<feature type="compositionally biased region" description="Polar residues" evidence="3">
    <location>
        <begin position="9"/>
        <end position="20"/>
    </location>
</feature>
<dbReference type="GO" id="GO:0000981">
    <property type="term" value="F:DNA-binding transcription factor activity, RNA polymerase II-specific"/>
    <property type="evidence" value="ECO:0007669"/>
    <property type="project" value="TreeGrafter"/>
</dbReference>
<dbReference type="PANTHER" id="PTHR13935:SF41">
    <property type="entry name" value="TRANSCRIPTION FACTOR ORG2-RELATED"/>
    <property type="match status" value="1"/>
</dbReference>
<dbReference type="EMBL" id="PKPP01000010">
    <property type="protein sequence ID" value="PWA99656.1"/>
    <property type="molecule type" value="Genomic_DNA"/>
</dbReference>
<evidence type="ECO:0000256" key="2">
    <source>
        <dbReference type="ARBA" id="ARBA00023242"/>
    </source>
</evidence>
<evidence type="ECO:0000256" key="1">
    <source>
        <dbReference type="ARBA" id="ARBA00023125"/>
    </source>
</evidence>
<evidence type="ECO:0000313" key="4">
    <source>
        <dbReference type="EMBL" id="PWA99656.1"/>
    </source>
</evidence>
<keyword evidence="1" id="KW-0238">DNA-binding</keyword>
<dbReference type="AlphaFoldDB" id="A0A2U1QNR4"/>
<evidence type="ECO:0000256" key="3">
    <source>
        <dbReference type="SAM" id="MobiDB-lite"/>
    </source>
</evidence>
<accession>A0A2U1QNR4</accession>
<dbReference type="STRING" id="35608.A0A2U1QNR4"/>
<feature type="region of interest" description="Disordered" evidence="3">
    <location>
        <begin position="1"/>
        <end position="20"/>
    </location>
</feature>
<organism evidence="4 5">
    <name type="scientific">Artemisia annua</name>
    <name type="common">Sweet wormwood</name>
    <dbReference type="NCBI Taxonomy" id="35608"/>
    <lineage>
        <taxon>Eukaryota</taxon>
        <taxon>Viridiplantae</taxon>
        <taxon>Streptophyta</taxon>
        <taxon>Embryophyta</taxon>
        <taxon>Tracheophyta</taxon>
        <taxon>Spermatophyta</taxon>
        <taxon>Magnoliopsida</taxon>
        <taxon>eudicotyledons</taxon>
        <taxon>Gunneridae</taxon>
        <taxon>Pentapetalae</taxon>
        <taxon>asterids</taxon>
        <taxon>campanulids</taxon>
        <taxon>Asterales</taxon>
        <taxon>Asteraceae</taxon>
        <taxon>Asteroideae</taxon>
        <taxon>Anthemideae</taxon>
        <taxon>Artemisiinae</taxon>
        <taxon>Artemisia</taxon>
    </lineage>
</organism>
<sequence length="214" mass="23898">MQHFEHENSTSSGIAANGSTGDDTVVAKKINHNAGSLRFCETKLIHLYISHLSQKKVSIPETVSSAVKYIPELQKEVERLKRKKEKVQWSSSPTMNAKQEHLAIKKKSCKTKTNSFLVSSVNVLGDKEVVIQLISSTDHTSTNKEIGFLSKVLENLEHDEDGFVLLNATTMKCSGEGMVLNTLHLQVHGDHKIGGEKLKEQMCSFYQNIYETLL</sequence>
<gene>
    <name evidence="4" type="ORF">CTI12_AA004230</name>
</gene>
<dbReference type="OrthoDB" id="6106870at2759"/>
<comment type="caution">
    <text evidence="4">The sequence shown here is derived from an EMBL/GenBank/DDBJ whole genome shotgun (WGS) entry which is preliminary data.</text>
</comment>
<reference evidence="4 5" key="1">
    <citation type="journal article" date="2018" name="Mol. Plant">
        <title>The genome of Artemisia annua provides insight into the evolution of Asteraceae family and artemisinin biosynthesis.</title>
        <authorList>
            <person name="Shen Q."/>
            <person name="Zhang L."/>
            <person name="Liao Z."/>
            <person name="Wang S."/>
            <person name="Yan T."/>
            <person name="Shi P."/>
            <person name="Liu M."/>
            <person name="Fu X."/>
            <person name="Pan Q."/>
            <person name="Wang Y."/>
            <person name="Lv Z."/>
            <person name="Lu X."/>
            <person name="Zhang F."/>
            <person name="Jiang W."/>
            <person name="Ma Y."/>
            <person name="Chen M."/>
            <person name="Hao X."/>
            <person name="Li L."/>
            <person name="Tang Y."/>
            <person name="Lv G."/>
            <person name="Zhou Y."/>
            <person name="Sun X."/>
            <person name="Brodelius P.E."/>
            <person name="Rose J.K.C."/>
            <person name="Tang K."/>
        </authorList>
    </citation>
    <scope>NUCLEOTIDE SEQUENCE [LARGE SCALE GENOMIC DNA]</scope>
    <source>
        <strain evidence="5">cv. Huhao1</strain>
        <tissue evidence="4">Leaf</tissue>
    </source>
</reference>
<dbReference type="GO" id="GO:0000977">
    <property type="term" value="F:RNA polymerase II transcription regulatory region sequence-specific DNA binding"/>
    <property type="evidence" value="ECO:0007669"/>
    <property type="project" value="TreeGrafter"/>
</dbReference>
<keyword evidence="2" id="KW-0539">Nucleus</keyword>
<dbReference type="PANTHER" id="PTHR13935">
    <property type="entry name" value="ACHAETE-SCUTE TRANSCRIPTION FACTOR-RELATED"/>
    <property type="match status" value="1"/>
</dbReference>
<protein>
    <submittedName>
        <fullName evidence="4">Achaete-scute transcription factor-related protein</fullName>
    </submittedName>
</protein>
<dbReference type="InterPro" id="IPR015660">
    <property type="entry name" value="MASH1/Ascl1a-like"/>
</dbReference>
<dbReference type="GO" id="GO:0090575">
    <property type="term" value="C:RNA polymerase II transcription regulator complex"/>
    <property type="evidence" value="ECO:0007669"/>
    <property type="project" value="TreeGrafter"/>
</dbReference>
<dbReference type="Proteomes" id="UP000245207">
    <property type="component" value="Unassembled WGS sequence"/>
</dbReference>
<name>A0A2U1QNR4_ARTAN</name>